<dbReference type="CDD" id="cd09916">
    <property type="entry name" value="CpxP_like"/>
    <property type="match status" value="1"/>
</dbReference>
<dbReference type="EMBL" id="JACRIW010000020">
    <property type="protein sequence ID" value="MBI5168284.1"/>
    <property type="molecule type" value="Genomic_DNA"/>
</dbReference>
<dbReference type="Pfam" id="PF13801">
    <property type="entry name" value="Metal_resist"/>
    <property type="match status" value="1"/>
</dbReference>
<protein>
    <submittedName>
        <fullName evidence="6">Spy/CpxP family protein refolding chaperone</fullName>
    </submittedName>
</protein>
<evidence type="ECO:0000256" key="5">
    <source>
        <dbReference type="SAM" id="SignalP"/>
    </source>
</evidence>
<evidence type="ECO:0000256" key="2">
    <source>
        <dbReference type="ARBA" id="ARBA00008441"/>
    </source>
</evidence>
<dbReference type="InterPro" id="IPR025961">
    <property type="entry name" value="Metal_resist"/>
</dbReference>
<keyword evidence="3 5" id="KW-0732">Signal</keyword>
<comment type="similarity">
    <text evidence="2">Belongs to the CpxP/Spy family.</text>
</comment>
<dbReference type="Proteomes" id="UP000696931">
    <property type="component" value="Unassembled WGS sequence"/>
</dbReference>
<dbReference type="InterPro" id="IPR012899">
    <property type="entry name" value="LTXXQ"/>
</dbReference>
<feature type="chain" id="PRO_5037853682" evidence="5">
    <location>
        <begin position="24"/>
        <end position="300"/>
    </location>
</feature>
<evidence type="ECO:0000313" key="6">
    <source>
        <dbReference type="EMBL" id="MBI5168284.1"/>
    </source>
</evidence>
<evidence type="ECO:0000256" key="4">
    <source>
        <dbReference type="ARBA" id="ARBA00022764"/>
    </source>
</evidence>
<comment type="subcellular location">
    <subcellularLocation>
        <location evidence="1">Periplasm</location>
    </subcellularLocation>
</comment>
<dbReference type="GO" id="GO:0051082">
    <property type="term" value="F:unfolded protein binding"/>
    <property type="evidence" value="ECO:0007669"/>
    <property type="project" value="TreeGrafter"/>
</dbReference>
<sequence length="300" mass="30997">MTKRSMLSLSAMAALLVAGAAVAADTPAPKPEAPADREVHRVVIQTDADDVGGEFDELAWLEDDGDFFTGDDEGAGGPEVRREVIVHRVGPGAGAGPHAGMGMGMGHGAGGPGGPGGEQCGPGCTHENCGPGMGAGHGKGMGMGPGMGIRGHGGPGGPGMGRGMRHPGMMFAMLDLSDAQKAKMRDIHERAARTQIQARADMQIAQMDMRKLMRADKPDQAAINAQIDKMAQMRASMQKTRVATMLEARAQLTPDQLKKMQEMREKGPMMMHGGMGAGMGHGGMGGAHAAPPAPAKPRVK</sequence>
<dbReference type="GO" id="GO:0030288">
    <property type="term" value="C:outer membrane-bounded periplasmic space"/>
    <property type="evidence" value="ECO:0007669"/>
    <property type="project" value="TreeGrafter"/>
</dbReference>
<feature type="signal peptide" evidence="5">
    <location>
        <begin position="1"/>
        <end position="23"/>
    </location>
</feature>
<gene>
    <name evidence="6" type="ORF">HZA61_02230</name>
</gene>
<dbReference type="Gene3D" id="1.20.120.1490">
    <property type="match status" value="1"/>
</dbReference>
<dbReference type="InterPro" id="IPR052211">
    <property type="entry name" value="Cpx_auxiliary_protein"/>
</dbReference>
<accession>A0A933W9E1</accession>
<proteinExistence type="inferred from homology"/>
<keyword evidence="4" id="KW-0574">Periplasm</keyword>
<dbReference type="AlphaFoldDB" id="A0A933W9E1"/>
<organism evidence="6 7">
    <name type="scientific">Eiseniibacteriota bacterium</name>
    <dbReference type="NCBI Taxonomy" id="2212470"/>
    <lineage>
        <taxon>Bacteria</taxon>
        <taxon>Candidatus Eiseniibacteriota</taxon>
    </lineage>
</organism>
<evidence type="ECO:0000313" key="7">
    <source>
        <dbReference type="Proteomes" id="UP000696931"/>
    </source>
</evidence>
<name>A0A933W9E1_UNCEI</name>
<dbReference type="PANTHER" id="PTHR38102">
    <property type="entry name" value="PERIPLASMIC CHAPERONE SPY"/>
    <property type="match status" value="1"/>
</dbReference>
<reference evidence="6" key="1">
    <citation type="submission" date="2020-07" db="EMBL/GenBank/DDBJ databases">
        <title>Huge and variable diversity of episymbiotic CPR bacteria and DPANN archaea in groundwater ecosystems.</title>
        <authorList>
            <person name="He C.Y."/>
            <person name="Keren R."/>
            <person name="Whittaker M."/>
            <person name="Farag I.F."/>
            <person name="Doudna J."/>
            <person name="Cate J.H.D."/>
            <person name="Banfield J.F."/>
        </authorList>
    </citation>
    <scope>NUCLEOTIDE SEQUENCE</scope>
    <source>
        <strain evidence="6">NC_groundwater_1813_Pr3_B-0.1um_71_17</strain>
    </source>
</reference>
<evidence type="ECO:0000256" key="1">
    <source>
        <dbReference type="ARBA" id="ARBA00004418"/>
    </source>
</evidence>
<dbReference type="PANTHER" id="PTHR38102:SF1">
    <property type="entry name" value="PERIPLASMIC CHAPERONE SPY"/>
    <property type="match status" value="1"/>
</dbReference>
<comment type="caution">
    <text evidence="6">The sequence shown here is derived from an EMBL/GenBank/DDBJ whole genome shotgun (WGS) entry which is preliminary data.</text>
</comment>
<evidence type="ECO:0000256" key="3">
    <source>
        <dbReference type="ARBA" id="ARBA00022729"/>
    </source>
</evidence>